<evidence type="ECO:0000313" key="1">
    <source>
        <dbReference type="EMBL" id="NER28181.1"/>
    </source>
</evidence>
<sequence>MLTRHKDSFLLIVLMMLVGGSLCLAIIDPCFRPAFADLAKVGISGFLGWMMPRNEMQQIPQSSNSLLEHHTNAREHSIY</sequence>
<gene>
    <name evidence="1" type="ORF">F6J89_11245</name>
</gene>
<proteinExistence type="predicted"/>
<organism evidence="1">
    <name type="scientific">Symploca sp. SIO1C4</name>
    <dbReference type="NCBI Taxonomy" id="2607765"/>
    <lineage>
        <taxon>Bacteria</taxon>
        <taxon>Bacillati</taxon>
        <taxon>Cyanobacteriota</taxon>
        <taxon>Cyanophyceae</taxon>
        <taxon>Coleofasciculales</taxon>
        <taxon>Coleofasciculaceae</taxon>
        <taxon>Symploca</taxon>
    </lineage>
</organism>
<comment type="caution">
    <text evidence="1">The sequence shown here is derived from an EMBL/GenBank/DDBJ whole genome shotgun (WGS) entry which is preliminary data.</text>
</comment>
<name>A0A6B3NEU7_9CYAN</name>
<protein>
    <submittedName>
        <fullName evidence="1">Uncharacterized protein</fullName>
    </submittedName>
</protein>
<dbReference type="AlphaFoldDB" id="A0A6B3NEU7"/>
<reference evidence="1" key="1">
    <citation type="submission" date="2019-11" db="EMBL/GenBank/DDBJ databases">
        <title>Genomic insights into an expanded diversity of filamentous marine cyanobacteria reveals the extraordinary biosynthetic potential of Moorea and Okeania.</title>
        <authorList>
            <person name="Ferreira Leao T."/>
            <person name="Wang M."/>
            <person name="Moss N."/>
            <person name="Da Silva R."/>
            <person name="Sanders J."/>
            <person name="Nurk S."/>
            <person name="Gurevich A."/>
            <person name="Humphrey G."/>
            <person name="Reher R."/>
            <person name="Zhu Q."/>
            <person name="Belda-Ferre P."/>
            <person name="Glukhov E."/>
            <person name="Rex R."/>
            <person name="Dorrestein P.C."/>
            <person name="Knight R."/>
            <person name="Pevzner P."/>
            <person name="Gerwick W.H."/>
            <person name="Gerwick L."/>
        </authorList>
    </citation>
    <scope>NUCLEOTIDE SEQUENCE</scope>
    <source>
        <strain evidence="1">SIO1C4</strain>
    </source>
</reference>
<accession>A0A6B3NEU7</accession>
<dbReference type="EMBL" id="JAAHFQ010000180">
    <property type="protein sequence ID" value="NER28181.1"/>
    <property type="molecule type" value="Genomic_DNA"/>
</dbReference>